<feature type="domain" description="CusB-like beta-barrel" evidence="5">
    <location>
        <begin position="224"/>
        <end position="278"/>
    </location>
</feature>
<dbReference type="InterPro" id="IPR058625">
    <property type="entry name" value="MdtA-like_BSH"/>
</dbReference>
<keyword evidence="7" id="KW-1185">Reference proteome</keyword>
<dbReference type="InterPro" id="IPR058792">
    <property type="entry name" value="Beta-barrel_RND_2"/>
</dbReference>
<dbReference type="InterPro" id="IPR006143">
    <property type="entry name" value="RND_pump_MFP"/>
</dbReference>
<evidence type="ECO:0000259" key="4">
    <source>
        <dbReference type="Pfam" id="PF25917"/>
    </source>
</evidence>
<gene>
    <name evidence="6" type="ORF">SAMN05443639_11885</name>
</gene>
<organism evidence="6 7">
    <name type="scientific">Stigmatella erecta</name>
    <dbReference type="NCBI Taxonomy" id="83460"/>
    <lineage>
        <taxon>Bacteria</taxon>
        <taxon>Pseudomonadati</taxon>
        <taxon>Myxococcota</taxon>
        <taxon>Myxococcia</taxon>
        <taxon>Myxococcales</taxon>
        <taxon>Cystobacterineae</taxon>
        <taxon>Archangiaceae</taxon>
        <taxon>Stigmatella</taxon>
    </lineage>
</organism>
<feature type="coiled-coil region" evidence="2">
    <location>
        <begin position="104"/>
        <end position="131"/>
    </location>
</feature>
<dbReference type="PANTHER" id="PTHR30469:SF15">
    <property type="entry name" value="HLYD FAMILY OF SECRETION PROTEINS"/>
    <property type="match status" value="1"/>
</dbReference>
<feature type="region of interest" description="Disordered" evidence="3">
    <location>
        <begin position="30"/>
        <end position="49"/>
    </location>
</feature>
<evidence type="ECO:0000256" key="3">
    <source>
        <dbReference type="SAM" id="MobiDB-lite"/>
    </source>
</evidence>
<keyword evidence="2" id="KW-0175">Coiled coil</keyword>
<dbReference type="AlphaFoldDB" id="A0A1I0L3N2"/>
<accession>A0A1I0L3N2</accession>
<comment type="similarity">
    <text evidence="1">Belongs to the membrane fusion protein (MFP) (TC 8.A.1) family.</text>
</comment>
<dbReference type="PANTHER" id="PTHR30469">
    <property type="entry name" value="MULTIDRUG RESISTANCE PROTEIN MDTA"/>
    <property type="match status" value="1"/>
</dbReference>
<dbReference type="Proteomes" id="UP000199181">
    <property type="component" value="Unassembled WGS sequence"/>
</dbReference>
<dbReference type="Pfam" id="PF25917">
    <property type="entry name" value="BSH_RND"/>
    <property type="match status" value="1"/>
</dbReference>
<sequence length="302" mass="32058">MRGGVSSKLAWGGALAVALGVALWAGARASRPPEAPPALTHRDVPAGPARRETQGFVGVAVSESVEIRAPFEGRLEQLTVRPGDAVAAGEELGRLDPRPVQQEATMAEARLAAAEAEVSRVELEAREAGETLARYLRSPAGAFSEQELATARHQEQSARIRLTAAQAQVRERRAVLAQSRQRLEEATLRAPCAGKVVERRVDPGGWVGGGVLLLRLLREGPVQVRFAIPEEALGEVRVGSPVWVELPSLGRTVKGHVREVAPEVDAASRMVFAQAVFEAQGEVEGLVVGTSARVLSPGAQAR</sequence>
<protein>
    <submittedName>
        <fullName evidence="6">Membrane fusion protein, multidrug efflux system/membrane fusion protein, multidrug efflux system</fullName>
    </submittedName>
</protein>
<dbReference type="Gene3D" id="2.40.30.170">
    <property type="match status" value="1"/>
</dbReference>
<reference evidence="7" key="1">
    <citation type="submission" date="2016-10" db="EMBL/GenBank/DDBJ databases">
        <authorList>
            <person name="Varghese N."/>
            <person name="Submissions S."/>
        </authorList>
    </citation>
    <scope>NUCLEOTIDE SEQUENCE [LARGE SCALE GENOMIC DNA]</scope>
    <source>
        <strain evidence="7">DSM 16858</strain>
    </source>
</reference>
<name>A0A1I0L3N2_9BACT</name>
<evidence type="ECO:0000259" key="5">
    <source>
        <dbReference type="Pfam" id="PF25954"/>
    </source>
</evidence>
<dbReference type="NCBIfam" id="TIGR01730">
    <property type="entry name" value="RND_mfp"/>
    <property type="match status" value="1"/>
</dbReference>
<dbReference type="GO" id="GO:1990281">
    <property type="term" value="C:efflux pump complex"/>
    <property type="evidence" value="ECO:0007669"/>
    <property type="project" value="TreeGrafter"/>
</dbReference>
<evidence type="ECO:0000313" key="7">
    <source>
        <dbReference type="Proteomes" id="UP000199181"/>
    </source>
</evidence>
<evidence type="ECO:0000256" key="1">
    <source>
        <dbReference type="ARBA" id="ARBA00009477"/>
    </source>
</evidence>
<evidence type="ECO:0000313" key="6">
    <source>
        <dbReference type="EMBL" id="SEU34064.1"/>
    </source>
</evidence>
<feature type="compositionally biased region" description="Basic and acidic residues" evidence="3">
    <location>
        <begin position="40"/>
        <end position="49"/>
    </location>
</feature>
<evidence type="ECO:0000256" key="2">
    <source>
        <dbReference type="SAM" id="Coils"/>
    </source>
</evidence>
<dbReference type="Pfam" id="PF25954">
    <property type="entry name" value="Beta-barrel_RND_2"/>
    <property type="match status" value="1"/>
</dbReference>
<dbReference type="SUPFAM" id="SSF111369">
    <property type="entry name" value="HlyD-like secretion proteins"/>
    <property type="match status" value="1"/>
</dbReference>
<dbReference type="GO" id="GO:0015562">
    <property type="term" value="F:efflux transmembrane transporter activity"/>
    <property type="evidence" value="ECO:0007669"/>
    <property type="project" value="TreeGrafter"/>
</dbReference>
<feature type="domain" description="Multidrug resistance protein MdtA-like barrel-sandwich hybrid" evidence="4">
    <location>
        <begin position="64"/>
        <end position="208"/>
    </location>
</feature>
<dbReference type="EMBL" id="FOIJ01000018">
    <property type="protein sequence ID" value="SEU34064.1"/>
    <property type="molecule type" value="Genomic_DNA"/>
</dbReference>
<proteinExistence type="inferred from homology"/>
<dbReference type="Gene3D" id="1.10.287.470">
    <property type="entry name" value="Helix hairpin bin"/>
    <property type="match status" value="1"/>
</dbReference>
<dbReference type="Gene3D" id="2.40.50.100">
    <property type="match status" value="1"/>
</dbReference>